<protein>
    <submittedName>
        <fullName evidence="1">Uncharacterized protein</fullName>
    </submittedName>
</protein>
<sequence length="33" mass="3877">MYALGHRNIPATLESDWCRTSGYWILLMFLLTC</sequence>
<proteinExistence type="predicted"/>
<name>A0A0A9E7K7_ARUDO</name>
<organism evidence="1">
    <name type="scientific">Arundo donax</name>
    <name type="common">Giant reed</name>
    <name type="synonym">Donax arundinaceus</name>
    <dbReference type="NCBI Taxonomy" id="35708"/>
    <lineage>
        <taxon>Eukaryota</taxon>
        <taxon>Viridiplantae</taxon>
        <taxon>Streptophyta</taxon>
        <taxon>Embryophyta</taxon>
        <taxon>Tracheophyta</taxon>
        <taxon>Spermatophyta</taxon>
        <taxon>Magnoliopsida</taxon>
        <taxon>Liliopsida</taxon>
        <taxon>Poales</taxon>
        <taxon>Poaceae</taxon>
        <taxon>PACMAD clade</taxon>
        <taxon>Arundinoideae</taxon>
        <taxon>Arundineae</taxon>
        <taxon>Arundo</taxon>
    </lineage>
</organism>
<dbReference type="AlphaFoldDB" id="A0A0A9E7K7"/>
<reference evidence="1" key="1">
    <citation type="submission" date="2014-09" db="EMBL/GenBank/DDBJ databases">
        <authorList>
            <person name="Magalhaes I.L.F."/>
            <person name="Oliveira U."/>
            <person name="Santos F.R."/>
            <person name="Vidigal T.H.D.A."/>
            <person name="Brescovit A.D."/>
            <person name="Santos A.J."/>
        </authorList>
    </citation>
    <scope>NUCLEOTIDE SEQUENCE</scope>
    <source>
        <tissue evidence="1">Shoot tissue taken approximately 20 cm above the soil surface</tissue>
    </source>
</reference>
<evidence type="ECO:0000313" key="1">
    <source>
        <dbReference type="EMBL" id="JAD96749.1"/>
    </source>
</evidence>
<dbReference type="EMBL" id="GBRH01201146">
    <property type="protein sequence ID" value="JAD96749.1"/>
    <property type="molecule type" value="Transcribed_RNA"/>
</dbReference>
<reference evidence="1" key="2">
    <citation type="journal article" date="2015" name="Data Brief">
        <title>Shoot transcriptome of the giant reed, Arundo donax.</title>
        <authorList>
            <person name="Barrero R.A."/>
            <person name="Guerrero F.D."/>
            <person name="Moolhuijzen P."/>
            <person name="Goolsby J.A."/>
            <person name="Tidwell J."/>
            <person name="Bellgard S.E."/>
            <person name="Bellgard M.I."/>
        </authorList>
    </citation>
    <scope>NUCLEOTIDE SEQUENCE</scope>
    <source>
        <tissue evidence="1">Shoot tissue taken approximately 20 cm above the soil surface</tissue>
    </source>
</reference>
<accession>A0A0A9E7K7</accession>